<feature type="chain" id="PRO_5045254977" evidence="3">
    <location>
        <begin position="25"/>
        <end position="404"/>
    </location>
</feature>
<evidence type="ECO:0000259" key="7">
    <source>
        <dbReference type="Pfam" id="PF25967"/>
    </source>
</evidence>
<dbReference type="Gene3D" id="2.40.30.170">
    <property type="match status" value="1"/>
</dbReference>
<accession>A0ABU7UZB8</accession>
<dbReference type="Pfam" id="PF25944">
    <property type="entry name" value="Beta-barrel_RND"/>
    <property type="match status" value="1"/>
</dbReference>
<dbReference type="Gene3D" id="2.40.50.100">
    <property type="match status" value="1"/>
</dbReference>
<proteinExistence type="inferred from homology"/>
<comment type="similarity">
    <text evidence="2">Belongs to the membrane fusion protein (MFP) (TC 8.A.1) family.</text>
</comment>
<dbReference type="InterPro" id="IPR058626">
    <property type="entry name" value="MdtA-like_b-barrel"/>
</dbReference>
<comment type="caution">
    <text evidence="8">The sequence shown here is derived from an EMBL/GenBank/DDBJ whole genome shotgun (WGS) entry which is preliminary data.</text>
</comment>
<evidence type="ECO:0000259" key="4">
    <source>
        <dbReference type="Pfam" id="PF25876"/>
    </source>
</evidence>
<reference evidence="8 9" key="1">
    <citation type="submission" date="2024-01" db="EMBL/GenBank/DDBJ databases">
        <title>Novel species of the genus Luteimonas isolated from rivers.</title>
        <authorList>
            <person name="Lu H."/>
        </authorList>
    </citation>
    <scope>NUCLEOTIDE SEQUENCE [LARGE SCALE GENOMIC DNA]</scope>
    <source>
        <strain evidence="8 9">FXH3W</strain>
    </source>
</reference>
<gene>
    <name evidence="8" type="ORF">V3390_06450</name>
</gene>
<feature type="domain" description="Multidrug resistance protein MdtA-like alpha-helical hairpin" evidence="4">
    <location>
        <begin position="111"/>
        <end position="177"/>
    </location>
</feature>
<dbReference type="NCBIfam" id="TIGR01730">
    <property type="entry name" value="RND_mfp"/>
    <property type="match status" value="1"/>
</dbReference>
<keyword evidence="3" id="KW-0732">Signal</keyword>
<feature type="signal peptide" evidence="3">
    <location>
        <begin position="1"/>
        <end position="24"/>
    </location>
</feature>
<evidence type="ECO:0000313" key="8">
    <source>
        <dbReference type="EMBL" id="MEF2155874.1"/>
    </source>
</evidence>
<dbReference type="Pfam" id="PF25917">
    <property type="entry name" value="BSH_RND"/>
    <property type="match status" value="1"/>
</dbReference>
<dbReference type="RefSeq" id="WP_331703859.1">
    <property type="nucleotide sequence ID" value="NZ_JAZHBO010000002.1"/>
</dbReference>
<dbReference type="InterPro" id="IPR058625">
    <property type="entry name" value="MdtA-like_BSH"/>
</dbReference>
<dbReference type="Pfam" id="PF25967">
    <property type="entry name" value="RND-MFP_C"/>
    <property type="match status" value="1"/>
</dbReference>
<organism evidence="8 9">
    <name type="scientific">Aquilutibacter rugosus</name>
    <dbReference type="NCBI Taxonomy" id="3115820"/>
    <lineage>
        <taxon>Bacteria</taxon>
        <taxon>Pseudomonadati</taxon>
        <taxon>Pseudomonadota</taxon>
        <taxon>Gammaproteobacteria</taxon>
        <taxon>Lysobacterales</taxon>
        <taxon>Lysobacteraceae</taxon>
        <taxon>Aquilutibacter</taxon>
    </lineage>
</organism>
<evidence type="ECO:0000256" key="1">
    <source>
        <dbReference type="ARBA" id="ARBA00004519"/>
    </source>
</evidence>
<dbReference type="Proteomes" id="UP001356170">
    <property type="component" value="Unassembled WGS sequence"/>
</dbReference>
<keyword evidence="9" id="KW-1185">Reference proteome</keyword>
<feature type="domain" description="Multidrug resistance protein MdtA-like barrel-sandwich hybrid" evidence="5">
    <location>
        <begin position="72"/>
        <end position="213"/>
    </location>
</feature>
<dbReference type="Pfam" id="PF25876">
    <property type="entry name" value="HH_MFP_RND"/>
    <property type="match status" value="1"/>
</dbReference>
<feature type="domain" description="Multidrug resistance protein MdtA-like C-terminal permuted SH3" evidence="7">
    <location>
        <begin position="309"/>
        <end position="371"/>
    </location>
</feature>
<evidence type="ECO:0000313" key="9">
    <source>
        <dbReference type="Proteomes" id="UP001356170"/>
    </source>
</evidence>
<sequence>MRTHTSIRPAALALALVAVLSVTACKDKDAAAAAGAGAGQMPPAAVTVVTIQSGRQVIESELPGRVVASQMSEVRPQVSGIIQRRLFTEGGYVRAGQALYQLDDSQYRADTASARAQLAAAEATAASAQSTAARAAQLVKMDAISKQENDNAQAAYNQAVAAVRAQQAILSGSQVQLGRARITAPISGVIGASSVTAGALVTAGQATVLATIQSLDPVYIDVTQSSSEYLRTRKAIADGQGHTASSVPVKIVLEDGSEYPQAGRLAFSSTLVDPSTGSYTTRIVVPNPNNLLLPGMYVRAIVGSSERDNAIVVPQMAVSRDAKGGTSVMVVGKDNKVESRPIVVSSSMDNGWLVESGLKDGDRVIMEGQQKVQPGATVNARPYVAKAPVQPRADKPAAAAPAAH</sequence>
<dbReference type="Gene3D" id="2.40.420.20">
    <property type="match status" value="1"/>
</dbReference>
<evidence type="ECO:0000256" key="3">
    <source>
        <dbReference type="SAM" id="SignalP"/>
    </source>
</evidence>
<dbReference type="InterPro" id="IPR006143">
    <property type="entry name" value="RND_pump_MFP"/>
</dbReference>
<dbReference type="InterPro" id="IPR058627">
    <property type="entry name" value="MdtA-like_C"/>
</dbReference>
<dbReference type="InterPro" id="IPR058624">
    <property type="entry name" value="MdtA-like_HH"/>
</dbReference>
<evidence type="ECO:0000256" key="2">
    <source>
        <dbReference type="ARBA" id="ARBA00009477"/>
    </source>
</evidence>
<comment type="subcellular location">
    <subcellularLocation>
        <location evidence="1">Cell inner membrane</location>
        <topology evidence="1">Lipid-anchor</topology>
    </subcellularLocation>
</comment>
<evidence type="ECO:0000259" key="5">
    <source>
        <dbReference type="Pfam" id="PF25917"/>
    </source>
</evidence>
<dbReference type="PROSITE" id="PS51257">
    <property type="entry name" value="PROKAR_LIPOPROTEIN"/>
    <property type="match status" value="1"/>
</dbReference>
<dbReference type="PANTHER" id="PTHR30158:SF3">
    <property type="entry name" value="MULTIDRUG EFFLUX PUMP SUBUNIT ACRA-RELATED"/>
    <property type="match status" value="1"/>
</dbReference>
<feature type="domain" description="Multidrug resistance protein MdtA-like beta-barrel" evidence="6">
    <location>
        <begin position="217"/>
        <end position="302"/>
    </location>
</feature>
<protein>
    <submittedName>
        <fullName evidence="8">Efflux RND transporter periplasmic adaptor subunit</fullName>
    </submittedName>
</protein>
<dbReference type="SUPFAM" id="SSF111369">
    <property type="entry name" value="HlyD-like secretion proteins"/>
    <property type="match status" value="1"/>
</dbReference>
<dbReference type="PANTHER" id="PTHR30158">
    <property type="entry name" value="ACRA/E-RELATED COMPONENT OF DRUG EFFLUX TRANSPORTER"/>
    <property type="match status" value="1"/>
</dbReference>
<name>A0ABU7UZB8_9GAMM</name>
<dbReference type="EMBL" id="JAZHBO010000002">
    <property type="protein sequence ID" value="MEF2155874.1"/>
    <property type="molecule type" value="Genomic_DNA"/>
</dbReference>
<dbReference type="Gene3D" id="1.10.287.470">
    <property type="entry name" value="Helix hairpin bin"/>
    <property type="match status" value="1"/>
</dbReference>
<evidence type="ECO:0000259" key="6">
    <source>
        <dbReference type="Pfam" id="PF25944"/>
    </source>
</evidence>